<dbReference type="OrthoDB" id="5915924at2759"/>
<evidence type="ECO:0000256" key="3">
    <source>
        <dbReference type="ARBA" id="ARBA00019664"/>
    </source>
</evidence>
<comment type="function">
    <text evidence="8">Component of the Mediator complex, a coactivator involved in the regulated transcription of nearly all RNA polymerase II-dependent genes. Mediator functions as a bridge to convey information from gene-specific regulatory proteins to the basal RNA polymerase II transcription machinery. Mediator is recruited to promoters by direct interactions with regulatory proteins and serves as a scaffold for the assembly of a functional preinitiation complex with RNA polymerase II and the general transcription factors.</text>
</comment>
<evidence type="ECO:0000256" key="9">
    <source>
        <dbReference type="ARBA" id="ARBA00031981"/>
    </source>
</evidence>
<dbReference type="STRING" id="36087.A0A077Z5I0"/>
<evidence type="ECO:0000256" key="1">
    <source>
        <dbReference type="ARBA" id="ARBA00004123"/>
    </source>
</evidence>
<dbReference type="GO" id="GO:0045893">
    <property type="term" value="P:positive regulation of DNA-templated transcription"/>
    <property type="evidence" value="ECO:0007669"/>
    <property type="project" value="TreeGrafter"/>
</dbReference>
<dbReference type="EMBL" id="HG805935">
    <property type="protein sequence ID" value="CDW55079.1"/>
    <property type="molecule type" value="Genomic_DNA"/>
</dbReference>
<keyword evidence="10" id="KW-0175">Coiled coil</keyword>
<keyword evidence="12" id="KW-1185">Reference proteome</keyword>
<dbReference type="PANTHER" id="PTHR31705">
    <property type="entry name" value="MEDIATOR OF RNA POLYMERASE II TRANSCRIPTION SUBUNIT 30"/>
    <property type="match status" value="1"/>
</dbReference>
<dbReference type="GO" id="GO:0003712">
    <property type="term" value="F:transcription coregulator activity"/>
    <property type="evidence" value="ECO:0007669"/>
    <property type="project" value="TreeGrafter"/>
</dbReference>
<feature type="coiled-coil region" evidence="10">
    <location>
        <begin position="240"/>
        <end position="267"/>
    </location>
</feature>
<evidence type="ECO:0000256" key="5">
    <source>
        <dbReference type="ARBA" id="ARBA00023159"/>
    </source>
</evidence>
<dbReference type="PANTHER" id="PTHR31705:SF4">
    <property type="entry name" value="MEDIATOR OF RNA POLYMERASE II TRANSCRIPTION SUBUNIT 30"/>
    <property type="match status" value="1"/>
</dbReference>
<evidence type="ECO:0000256" key="6">
    <source>
        <dbReference type="ARBA" id="ARBA00023163"/>
    </source>
</evidence>
<keyword evidence="5" id="KW-0010">Activator</keyword>
<evidence type="ECO:0000256" key="4">
    <source>
        <dbReference type="ARBA" id="ARBA00023015"/>
    </source>
</evidence>
<evidence type="ECO:0000256" key="10">
    <source>
        <dbReference type="SAM" id="Coils"/>
    </source>
</evidence>
<keyword evidence="6" id="KW-0804">Transcription</keyword>
<reference evidence="11" key="1">
    <citation type="submission" date="2014-01" db="EMBL/GenBank/DDBJ databases">
        <authorList>
            <person name="Aslett M."/>
        </authorList>
    </citation>
    <scope>NUCLEOTIDE SEQUENCE</scope>
</reference>
<evidence type="ECO:0000256" key="2">
    <source>
        <dbReference type="ARBA" id="ARBA00010606"/>
    </source>
</evidence>
<dbReference type="Pfam" id="PF11315">
    <property type="entry name" value="Med30"/>
    <property type="match status" value="1"/>
</dbReference>
<organism evidence="11 12">
    <name type="scientific">Trichuris trichiura</name>
    <name type="common">Whipworm</name>
    <name type="synonym">Trichocephalus trichiurus</name>
    <dbReference type="NCBI Taxonomy" id="36087"/>
    <lineage>
        <taxon>Eukaryota</taxon>
        <taxon>Metazoa</taxon>
        <taxon>Ecdysozoa</taxon>
        <taxon>Nematoda</taxon>
        <taxon>Enoplea</taxon>
        <taxon>Dorylaimia</taxon>
        <taxon>Trichinellida</taxon>
        <taxon>Trichuridae</taxon>
        <taxon>Trichuris</taxon>
    </lineage>
</organism>
<protein>
    <recommendedName>
        <fullName evidence="3">Mediator of RNA polymerase II transcription subunit 30</fullName>
    </recommendedName>
    <alternativeName>
        <fullName evidence="9">Mediator complex subunit 30</fullName>
    </alternativeName>
</protein>
<gene>
    <name evidence="11" type="ORF">TTRE_0000335001</name>
</gene>
<name>A0A077Z5I0_TRITR</name>
<reference evidence="11" key="2">
    <citation type="submission" date="2014-03" db="EMBL/GenBank/DDBJ databases">
        <title>The whipworm genome and dual-species transcriptomics of an intimate host-pathogen interaction.</title>
        <authorList>
            <person name="Foth B.J."/>
            <person name="Tsai I.J."/>
            <person name="Reid A.J."/>
            <person name="Bancroft A.J."/>
            <person name="Nichol S."/>
            <person name="Tracey A."/>
            <person name="Holroyd N."/>
            <person name="Cotton J.A."/>
            <person name="Stanley E.J."/>
            <person name="Zarowiecki M."/>
            <person name="Liu J.Z."/>
            <person name="Huckvale T."/>
            <person name="Cooper P.J."/>
            <person name="Grencis R.K."/>
            <person name="Berriman M."/>
        </authorList>
    </citation>
    <scope>NUCLEOTIDE SEQUENCE [LARGE SCALE GENOMIC DNA]</scope>
</reference>
<dbReference type="InterPro" id="IPR021019">
    <property type="entry name" value="Mediator_Med30_met"/>
</dbReference>
<evidence type="ECO:0000313" key="12">
    <source>
        <dbReference type="Proteomes" id="UP000030665"/>
    </source>
</evidence>
<comment type="similarity">
    <text evidence="2">Belongs to the Mediator complex subunit 30 family.</text>
</comment>
<comment type="subcellular location">
    <subcellularLocation>
        <location evidence="1">Nucleus</location>
    </subcellularLocation>
</comment>
<keyword evidence="4" id="KW-0805">Transcription regulation</keyword>
<keyword evidence="7" id="KW-0539">Nucleus</keyword>
<evidence type="ECO:0000256" key="7">
    <source>
        <dbReference type="ARBA" id="ARBA00023242"/>
    </source>
</evidence>
<proteinExistence type="inferred from homology"/>
<evidence type="ECO:0000256" key="8">
    <source>
        <dbReference type="ARBA" id="ARBA00025687"/>
    </source>
</evidence>
<dbReference type="GO" id="GO:0016592">
    <property type="term" value="C:mediator complex"/>
    <property type="evidence" value="ECO:0007669"/>
    <property type="project" value="TreeGrafter"/>
</dbReference>
<dbReference type="AlphaFoldDB" id="A0A077Z5I0"/>
<dbReference type="Proteomes" id="UP000030665">
    <property type="component" value="Unassembled WGS sequence"/>
</dbReference>
<evidence type="ECO:0000313" key="11">
    <source>
        <dbReference type="EMBL" id="CDW55079.1"/>
    </source>
</evidence>
<sequence length="276" mass="30353">MSNPQPGSFIQTFPLPVRPMTSGCYVSDSSGSAPCMSTANPYQSLVNTFGARTEGPATVQTMSLEKGVSYASLKCTTNQPAEESYFDITTDRDSWPSPSTRSAAAGQSLGVNVPQAIQDISQYGPVGLCIVGRDVTREVLHRVIDVCSLLKVANLSVSNETMKQQQEKLGRAQESLKQAVLMANRLGSIIDAIENFQQQKLPANCDNDVQELIPYVGKQNPRLEAIRKEAMSRSEYKTVYAQYLNTKQQLEEVMTMLKENIAFLRNIGWSISSLLN</sequence>
<accession>A0A077Z5I0</accession>